<organism evidence="2 3">
    <name type="scientific">Desulfuromonas thiophila</name>
    <dbReference type="NCBI Taxonomy" id="57664"/>
    <lineage>
        <taxon>Bacteria</taxon>
        <taxon>Pseudomonadati</taxon>
        <taxon>Thermodesulfobacteriota</taxon>
        <taxon>Desulfuromonadia</taxon>
        <taxon>Desulfuromonadales</taxon>
        <taxon>Desulfuromonadaceae</taxon>
        <taxon>Desulfuromonas</taxon>
    </lineage>
</organism>
<reference evidence="3" key="1">
    <citation type="submission" date="2016-10" db="EMBL/GenBank/DDBJ databases">
        <authorList>
            <person name="Varghese N."/>
            <person name="Submissions S."/>
        </authorList>
    </citation>
    <scope>NUCLEOTIDE SEQUENCE [LARGE SCALE GENOMIC DNA]</scope>
    <source>
        <strain evidence="3">DSM 8987</strain>
    </source>
</reference>
<keyword evidence="3" id="KW-1185">Reference proteome</keyword>
<gene>
    <name evidence="2" type="ORF">SAMN05661003_1142</name>
</gene>
<name>A0A1G7DJD4_9BACT</name>
<evidence type="ECO:0000313" key="2">
    <source>
        <dbReference type="EMBL" id="SDE51160.1"/>
    </source>
</evidence>
<dbReference type="Proteomes" id="UP000243205">
    <property type="component" value="Unassembled WGS sequence"/>
</dbReference>
<evidence type="ECO:0000256" key="1">
    <source>
        <dbReference type="SAM" id="MobiDB-lite"/>
    </source>
</evidence>
<feature type="compositionally biased region" description="Basic and acidic residues" evidence="1">
    <location>
        <begin position="25"/>
        <end position="36"/>
    </location>
</feature>
<accession>A0A1G7DJD4</accession>
<dbReference type="EMBL" id="FNAQ01000014">
    <property type="protein sequence ID" value="SDE51160.1"/>
    <property type="molecule type" value="Genomic_DNA"/>
</dbReference>
<proteinExistence type="predicted"/>
<sequence>MQMITETQLGSPPLLLVVVCDDATEHKPEPAGREDPVQLSAGMDKKTGCAKEV</sequence>
<feature type="region of interest" description="Disordered" evidence="1">
    <location>
        <begin position="25"/>
        <end position="53"/>
    </location>
</feature>
<protein>
    <submittedName>
        <fullName evidence="2">Uncharacterized protein</fullName>
    </submittedName>
</protein>
<dbReference type="AlphaFoldDB" id="A0A1G7DJD4"/>
<feature type="compositionally biased region" description="Basic and acidic residues" evidence="1">
    <location>
        <begin position="43"/>
        <end position="53"/>
    </location>
</feature>
<evidence type="ECO:0000313" key="3">
    <source>
        <dbReference type="Proteomes" id="UP000243205"/>
    </source>
</evidence>